<dbReference type="RefSeq" id="WP_032597621.1">
    <property type="nucleotide sequence ID" value="NZ_JGDS01000033.1"/>
</dbReference>
<dbReference type="AlphaFoldDB" id="A0A016CUG0"/>
<evidence type="ECO:0000313" key="2">
    <source>
        <dbReference type="Proteomes" id="UP000020938"/>
    </source>
</evidence>
<dbReference type="PATRIC" id="fig|1339314.3.peg.716"/>
<reference evidence="1 2" key="1">
    <citation type="submission" date="2014-02" db="EMBL/GenBank/DDBJ databases">
        <authorList>
            <person name="Sears C."/>
            <person name="Carroll K."/>
            <person name="Sack B.R."/>
            <person name="Qadri F."/>
            <person name="Myers L.L."/>
            <person name="Chung G.-T."/>
            <person name="Escheverria P."/>
            <person name="Fraser C.M."/>
            <person name="Sadzewicz L."/>
            <person name="Shefchek K.A."/>
            <person name="Tallon L."/>
            <person name="Das S.P."/>
            <person name="Daugherty S."/>
            <person name="Mongodin E.F."/>
        </authorList>
    </citation>
    <scope>NUCLEOTIDE SEQUENCE [LARGE SCALE GENOMIC DNA]</scope>
    <source>
        <strain evidence="1 2">3976T8</strain>
    </source>
</reference>
<gene>
    <name evidence="1" type="ORF">M123_0463</name>
</gene>
<dbReference type="Pfam" id="PF17170">
    <property type="entry name" value="DUF5128"/>
    <property type="match status" value="1"/>
</dbReference>
<sequence>MKTVLFLIISFCLFSCISKGGMAGGKAICLDSIVIQKELRFSSLFEKPEIIILDDDTIVGNIDKLLAKDSLLLILDKELNALHVFDRSGKFKYNIGSQGSGPGEYTLLCDFTLDKEGNVYALDFTRQIVYCYSLSGQFFGSLSLNCDEGQSHYIHYNQGDLYTDIHSKSGEDAMMRKVDLKSGQTERKYFSVNVNNEGWRQIQGHSPFCLPLEKELCFSPLYSKDILCLQGDREDIWLKFVTDAWMDKKTLDKIDVNKGETLRYLVESGKVHSLIFLAHVKNDYLFKYQKGYQTYYGLLSASRDSCSIFNGCVDDWVYRTKGDDVHIIPNLITYDEKGVYGCLDMYTMPLFLSLVRSGQVNESLDRILELKNLIENSNPLIFYYPVKE</sequence>
<name>A0A016CUG0_BACFG</name>
<comment type="caution">
    <text evidence="1">The sequence shown here is derived from an EMBL/GenBank/DDBJ whole genome shotgun (WGS) entry which is preliminary data.</text>
</comment>
<dbReference type="SUPFAM" id="SSF63829">
    <property type="entry name" value="Calcium-dependent phosphotriesterase"/>
    <property type="match status" value="1"/>
</dbReference>
<evidence type="ECO:0000313" key="1">
    <source>
        <dbReference type="EMBL" id="EXZ75004.1"/>
    </source>
</evidence>
<protein>
    <recommendedName>
        <fullName evidence="3">6-bladed beta-propeller</fullName>
    </recommendedName>
</protein>
<dbReference type="InterPro" id="IPR011042">
    <property type="entry name" value="6-blade_b-propeller_TolB-like"/>
</dbReference>
<accession>A0A016CUG0</accession>
<dbReference type="EMBL" id="JGDS01000033">
    <property type="protein sequence ID" value="EXZ75004.1"/>
    <property type="molecule type" value="Genomic_DNA"/>
</dbReference>
<proteinExistence type="predicted"/>
<evidence type="ECO:0008006" key="3">
    <source>
        <dbReference type="Google" id="ProtNLM"/>
    </source>
</evidence>
<dbReference type="Gene3D" id="2.120.10.30">
    <property type="entry name" value="TolB, C-terminal domain"/>
    <property type="match status" value="1"/>
</dbReference>
<dbReference type="Proteomes" id="UP000020938">
    <property type="component" value="Unassembled WGS sequence"/>
</dbReference>
<organism evidence="1 2">
    <name type="scientific">Bacteroides fragilis str. 3976T8</name>
    <dbReference type="NCBI Taxonomy" id="1339314"/>
    <lineage>
        <taxon>Bacteria</taxon>
        <taxon>Pseudomonadati</taxon>
        <taxon>Bacteroidota</taxon>
        <taxon>Bacteroidia</taxon>
        <taxon>Bacteroidales</taxon>
        <taxon>Bacteroidaceae</taxon>
        <taxon>Bacteroides</taxon>
    </lineage>
</organism>